<dbReference type="EMBL" id="RRYP01030897">
    <property type="protein sequence ID" value="TNV71054.1"/>
    <property type="molecule type" value="Genomic_DNA"/>
</dbReference>
<organism evidence="2 3">
    <name type="scientific">Halteria grandinella</name>
    <dbReference type="NCBI Taxonomy" id="5974"/>
    <lineage>
        <taxon>Eukaryota</taxon>
        <taxon>Sar</taxon>
        <taxon>Alveolata</taxon>
        <taxon>Ciliophora</taxon>
        <taxon>Intramacronucleata</taxon>
        <taxon>Spirotrichea</taxon>
        <taxon>Stichotrichia</taxon>
        <taxon>Sporadotrichida</taxon>
        <taxon>Halteriidae</taxon>
        <taxon>Halteria</taxon>
    </lineage>
</organism>
<feature type="transmembrane region" description="Helical" evidence="1">
    <location>
        <begin position="48"/>
        <end position="70"/>
    </location>
</feature>
<name>A0A8J8NAE7_HALGN</name>
<sequence length="72" mass="7951">MPAFCTLVCKVLKNFSTSFVKRQYLSSQQKDCCSEILPRAISRRFRDALTISFGLLFITSAARSAIGLSLSG</sequence>
<evidence type="ECO:0000313" key="2">
    <source>
        <dbReference type="EMBL" id="TNV71054.1"/>
    </source>
</evidence>
<evidence type="ECO:0000256" key="1">
    <source>
        <dbReference type="SAM" id="Phobius"/>
    </source>
</evidence>
<keyword evidence="1" id="KW-1133">Transmembrane helix</keyword>
<keyword evidence="1" id="KW-0812">Transmembrane</keyword>
<dbReference type="AlphaFoldDB" id="A0A8J8NAE7"/>
<gene>
    <name evidence="2" type="ORF">FGO68_gene2174</name>
</gene>
<keyword evidence="3" id="KW-1185">Reference proteome</keyword>
<keyword evidence="1" id="KW-0472">Membrane</keyword>
<evidence type="ECO:0000313" key="3">
    <source>
        <dbReference type="Proteomes" id="UP000785679"/>
    </source>
</evidence>
<protein>
    <submittedName>
        <fullName evidence="2">Uncharacterized protein</fullName>
    </submittedName>
</protein>
<reference evidence="2" key="1">
    <citation type="submission" date="2019-06" db="EMBL/GenBank/DDBJ databases">
        <authorList>
            <person name="Zheng W."/>
        </authorList>
    </citation>
    <scope>NUCLEOTIDE SEQUENCE</scope>
    <source>
        <strain evidence="2">QDHG01</strain>
    </source>
</reference>
<proteinExistence type="predicted"/>
<dbReference type="Proteomes" id="UP000785679">
    <property type="component" value="Unassembled WGS sequence"/>
</dbReference>
<comment type="caution">
    <text evidence="2">The sequence shown here is derived from an EMBL/GenBank/DDBJ whole genome shotgun (WGS) entry which is preliminary data.</text>
</comment>
<accession>A0A8J8NAE7</accession>